<keyword evidence="3" id="KW-1185">Reference proteome</keyword>
<name>A0A6A6K486_HEVBR</name>
<sequence>MIVDMKFPGTLDQGAGCLIVFEVQRTDAIYPATLEIISNKGKVVDSLFISLNIVFKMDLSLAMLQLESRKDFLINQDIYEILAWDDFGVENEPQLKVMLVGGHRVPSTLISKEASTNGLVKESDLISKEAKAA</sequence>
<evidence type="ECO:0000313" key="3">
    <source>
        <dbReference type="Proteomes" id="UP000467840"/>
    </source>
</evidence>
<comment type="caution">
    <text evidence="2">The sequence shown here is derived from an EMBL/GenBank/DDBJ whole genome shotgun (WGS) entry which is preliminary data.</text>
</comment>
<dbReference type="Proteomes" id="UP000467840">
    <property type="component" value="Chromosome 12"/>
</dbReference>
<reference evidence="2 3" key="1">
    <citation type="journal article" date="2020" name="Mol. Plant">
        <title>The Chromosome-Based Rubber Tree Genome Provides New Insights into Spurge Genome Evolution and Rubber Biosynthesis.</title>
        <authorList>
            <person name="Liu J."/>
            <person name="Shi C."/>
            <person name="Shi C.C."/>
            <person name="Li W."/>
            <person name="Zhang Q.J."/>
            <person name="Zhang Y."/>
            <person name="Li K."/>
            <person name="Lu H.F."/>
            <person name="Shi C."/>
            <person name="Zhu S.T."/>
            <person name="Xiao Z.Y."/>
            <person name="Nan H."/>
            <person name="Yue Y."/>
            <person name="Zhu X.G."/>
            <person name="Wu Y."/>
            <person name="Hong X.N."/>
            <person name="Fan G.Y."/>
            <person name="Tong Y."/>
            <person name="Zhang D."/>
            <person name="Mao C.L."/>
            <person name="Liu Y.L."/>
            <person name="Hao S.J."/>
            <person name="Liu W.Q."/>
            <person name="Lv M.Q."/>
            <person name="Zhang H.B."/>
            <person name="Liu Y."/>
            <person name="Hu-Tang G.R."/>
            <person name="Wang J.P."/>
            <person name="Wang J.H."/>
            <person name="Sun Y.H."/>
            <person name="Ni S.B."/>
            <person name="Chen W.B."/>
            <person name="Zhang X.C."/>
            <person name="Jiao Y.N."/>
            <person name="Eichler E.E."/>
            <person name="Li G.H."/>
            <person name="Liu X."/>
            <person name="Gao L.Z."/>
        </authorList>
    </citation>
    <scope>NUCLEOTIDE SEQUENCE [LARGE SCALE GENOMIC DNA]</scope>
    <source>
        <strain evidence="3">cv. GT1</strain>
        <tissue evidence="2">Leaf</tissue>
    </source>
</reference>
<dbReference type="Pfam" id="PF18503">
    <property type="entry name" value="RPN6_C_helix"/>
    <property type="match status" value="1"/>
</dbReference>
<dbReference type="Gene3D" id="1.25.40.570">
    <property type="match status" value="1"/>
</dbReference>
<feature type="domain" description="6S proteasome subunit Rpn6 C-terminal helix" evidence="1">
    <location>
        <begin position="27"/>
        <end position="48"/>
    </location>
</feature>
<accession>A0A6A6K486</accession>
<evidence type="ECO:0000259" key="1">
    <source>
        <dbReference type="Pfam" id="PF18503"/>
    </source>
</evidence>
<dbReference type="InterPro" id="IPR040780">
    <property type="entry name" value="Rpn6_C_helix"/>
</dbReference>
<protein>
    <recommendedName>
        <fullName evidence="1">6S proteasome subunit Rpn6 C-terminal helix domain-containing protein</fullName>
    </recommendedName>
</protein>
<proteinExistence type="predicted"/>
<gene>
    <name evidence="2" type="ORF">GH714_011874</name>
</gene>
<dbReference type="EMBL" id="JAAGAX010000018">
    <property type="protein sequence ID" value="KAF2283532.1"/>
    <property type="molecule type" value="Genomic_DNA"/>
</dbReference>
<dbReference type="AlphaFoldDB" id="A0A6A6K486"/>
<organism evidence="2 3">
    <name type="scientific">Hevea brasiliensis</name>
    <name type="common">Para rubber tree</name>
    <name type="synonym">Siphonia brasiliensis</name>
    <dbReference type="NCBI Taxonomy" id="3981"/>
    <lineage>
        <taxon>Eukaryota</taxon>
        <taxon>Viridiplantae</taxon>
        <taxon>Streptophyta</taxon>
        <taxon>Embryophyta</taxon>
        <taxon>Tracheophyta</taxon>
        <taxon>Spermatophyta</taxon>
        <taxon>Magnoliopsida</taxon>
        <taxon>eudicotyledons</taxon>
        <taxon>Gunneridae</taxon>
        <taxon>Pentapetalae</taxon>
        <taxon>rosids</taxon>
        <taxon>fabids</taxon>
        <taxon>Malpighiales</taxon>
        <taxon>Euphorbiaceae</taxon>
        <taxon>Crotonoideae</taxon>
        <taxon>Micrandreae</taxon>
        <taxon>Hevea</taxon>
    </lineage>
</organism>
<evidence type="ECO:0000313" key="2">
    <source>
        <dbReference type="EMBL" id="KAF2283532.1"/>
    </source>
</evidence>